<comment type="caution">
    <text evidence="1">The sequence shown here is derived from an EMBL/GenBank/DDBJ whole genome shotgun (WGS) entry which is preliminary data.</text>
</comment>
<keyword evidence="2" id="KW-1185">Reference proteome</keyword>
<dbReference type="AlphaFoldDB" id="A0A8J5MMS6"/>
<name>A0A8J5MMS6_HOMAM</name>
<protein>
    <submittedName>
        <fullName evidence="1">Uncharacterized protein</fullName>
    </submittedName>
</protein>
<gene>
    <name evidence="1" type="ORF">Hamer_G020293</name>
</gene>
<sequence>ERLCRADERQLAKYTSICEKHLGSVIDRTEGLEGYLETCVFDICMMYQDRRNDREVQDWLGILQKNVNMAHMIINLRLVESCKCVVTIRPAVSTMAQQAPRLKEILEDLHEAVKKYGPLDSLTIISSRSASRKLRKLLRILRKIANSVDT</sequence>
<reference evidence="1" key="1">
    <citation type="journal article" date="2021" name="Sci. Adv.">
        <title>The American lobster genome reveals insights on longevity, neural, and immune adaptations.</title>
        <authorList>
            <person name="Polinski J.M."/>
            <person name="Zimin A.V."/>
            <person name="Clark K.F."/>
            <person name="Kohn A.B."/>
            <person name="Sadowski N."/>
            <person name="Timp W."/>
            <person name="Ptitsyn A."/>
            <person name="Khanna P."/>
            <person name="Romanova D.Y."/>
            <person name="Williams P."/>
            <person name="Greenwood S.J."/>
            <person name="Moroz L.L."/>
            <person name="Walt D.R."/>
            <person name="Bodnar A.G."/>
        </authorList>
    </citation>
    <scope>NUCLEOTIDE SEQUENCE</scope>
    <source>
        <strain evidence="1">GMGI-L3</strain>
    </source>
</reference>
<organism evidence="1 2">
    <name type="scientific">Homarus americanus</name>
    <name type="common">American lobster</name>
    <dbReference type="NCBI Taxonomy" id="6706"/>
    <lineage>
        <taxon>Eukaryota</taxon>
        <taxon>Metazoa</taxon>
        <taxon>Ecdysozoa</taxon>
        <taxon>Arthropoda</taxon>
        <taxon>Crustacea</taxon>
        <taxon>Multicrustacea</taxon>
        <taxon>Malacostraca</taxon>
        <taxon>Eumalacostraca</taxon>
        <taxon>Eucarida</taxon>
        <taxon>Decapoda</taxon>
        <taxon>Pleocyemata</taxon>
        <taxon>Astacidea</taxon>
        <taxon>Nephropoidea</taxon>
        <taxon>Nephropidae</taxon>
        <taxon>Homarus</taxon>
    </lineage>
</organism>
<evidence type="ECO:0000313" key="1">
    <source>
        <dbReference type="EMBL" id="KAG7157010.1"/>
    </source>
</evidence>
<accession>A0A8J5MMS6</accession>
<proteinExistence type="predicted"/>
<evidence type="ECO:0000313" key="2">
    <source>
        <dbReference type="Proteomes" id="UP000747542"/>
    </source>
</evidence>
<dbReference type="EMBL" id="JAHLQT010038254">
    <property type="protein sequence ID" value="KAG7157010.1"/>
    <property type="molecule type" value="Genomic_DNA"/>
</dbReference>
<dbReference type="Proteomes" id="UP000747542">
    <property type="component" value="Unassembled WGS sequence"/>
</dbReference>
<feature type="non-terminal residue" evidence="1">
    <location>
        <position position="1"/>
    </location>
</feature>
<feature type="non-terminal residue" evidence="1">
    <location>
        <position position="150"/>
    </location>
</feature>